<dbReference type="Proteomes" id="UP000006898">
    <property type="component" value="Chromosome"/>
</dbReference>
<gene>
    <name evidence="1" type="ORF">DAMO_0320</name>
</gene>
<organism evidence="1 2">
    <name type="scientific">Methylomirabilis oxygeniifera</name>
    <dbReference type="NCBI Taxonomy" id="671143"/>
    <lineage>
        <taxon>Bacteria</taxon>
        <taxon>Candidatus Methylomirabilota</taxon>
        <taxon>Candidatus Methylomirabilia</taxon>
        <taxon>Candidatus Methylomirabilales</taxon>
        <taxon>Candidatus Methylomirabilaceae</taxon>
        <taxon>Candidatus Methylomirabilis</taxon>
    </lineage>
</organism>
<dbReference type="AlphaFoldDB" id="D5MJ46"/>
<dbReference type="KEGG" id="mox:DAMO_0320"/>
<dbReference type="EMBL" id="FP565575">
    <property type="protein sequence ID" value="CBE67411.1"/>
    <property type="molecule type" value="Genomic_DNA"/>
</dbReference>
<accession>D5MJ46</accession>
<dbReference type="STRING" id="671143.DAMO_0320"/>
<protein>
    <submittedName>
        <fullName evidence="1">Uncharacterized protein</fullName>
    </submittedName>
</protein>
<evidence type="ECO:0000313" key="1">
    <source>
        <dbReference type="EMBL" id="CBE67411.1"/>
    </source>
</evidence>
<dbReference type="HOGENOM" id="CLU_3197454_0_0_0"/>
<proteinExistence type="predicted"/>
<evidence type="ECO:0000313" key="2">
    <source>
        <dbReference type="Proteomes" id="UP000006898"/>
    </source>
</evidence>
<name>D5MJ46_METO1</name>
<sequence length="45" mass="4831">MPLLTAHLGPIAEQKLVESLLNGEMTLEPLTFFAGNAFDNKVGVC</sequence>
<reference evidence="1 2" key="1">
    <citation type="journal article" date="2010" name="Nature">
        <title>Nitrite-driven anaerobic methane oxidation by oxygenic bacteria.</title>
        <authorList>
            <person name="Ettwig K.F."/>
            <person name="Butler M.K."/>
            <person name="Le Paslier D."/>
            <person name="Pelletier E."/>
            <person name="Mangenot S."/>
            <person name="Kuypers M.M.M."/>
            <person name="Schreiber F."/>
            <person name="Dutilh B.E."/>
            <person name="Zedelius J."/>
            <person name="de Beer D."/>
            <person name="Gloerich J."/>
            <person name="Wessels H.J.C.T."/>
            <person name="van Allen T."/>
            <person name="Luesken F."/>
            <person name="Wu M."/>
            <person name="van de Pas-Schoonen K.T."/>
            <person name="Op den Camp H.J.M."/>
            <person name="Janssen-Megens E.M."/>
            <person name="Francoijs K-J."/>
            <person name="Stunnenberg H."/>
            <person name="Weissenbach J."/>
            <person name="Jetten M.S.M."/>
            <person name="Strous M."/>
        </authorList>
    </citation>
    <scope>NUCLEOTIDE SEQUENCE [LARGE SCALE GENOMIC DNA]</scope>
</reference>